<dbReference type="SUPFAM" id="SSF52058">
    <property type="entry name" value="L domain-like"/>
    <property type="match status" value="1"/>
</dbReference>
<name>A0A8S3YS87_9EUPU</name>
<dbReference type="CDD" id="cd00112">
    <property type="entry name" value="LDLa"/>
    <property type="match status" value="7"/>
</dbReference>
<dbReference type="GO" id="GO:0012505">
    <property type="term" value="C:endomembrane system"/>
    <property type="evidence" value="ECO:0007669"/>
    <property type="project" value="UniProtKB-SubCell"/>
</dbReference>
<dbReference type="Pfam" id="PF13855">
    <property type="entry name" value="LRR_8"/>
    <property type="match status" value="1"/>
</dbReference>
<dbReference type="Gene3D" id="3.80.10.10">
    <property type="entry name" value="Ribonuclease Inhibitor"/>
    <property type="match status" value="1"/>
</dbReference>
<dbReference type="InterPro" id="IPR050685">
    <property type="entry name" value="LDLR"/>
</dbReference>
<feature type="disulfide bond" evidence="10">
    <location>
        <begin position="397"/>
        <end position="415"/>
    </location>
</feature>
<evidence type="ECO:0000256" key="8">
    <source>
        <dbReference type="ARBA" id="ARBA00023157"/>
    </source>
</evidence>
<feature type="disulfide bond" evidence="10">
    <location>
        <begin position="150"/>
        <end position="168"/>
    </location>
</feature>
<dbReference type="PROSITE" id="PS01209">
    <property type="entry name" value="LDLRA_1"/>
    <property type="match status" value="5"/>
</dbReference>
<dbReference type="SUPFAM" id="SSF57424">
    <property type="entry name" value="LDL receptor-like module"/>
    <property type="match status" value="8"/>
</dbReference>
<comment type="caution">
    <text evidence="11">The sequence shown here is derived from an EMBL/GenBank/DDBJ whole genome shotgun (WGS) entry which is preliminary data.</text>
</comment>
<keyword evidence="6" id="KW-1133">Transmembrane helix</keyword>
<dbReference type="EMBL" id="CAJHNH020000682">
    <property type="protein sequence ID" value="CAG5119298.1"/>
    <property type="molecule type" value="Genomic_DNA"/>
</dbReference>
<feature type="disulfide bond" evidence="10">
    <location>
        <begin position="236"/>
        <end position="251"/>
    </location>
</feature>
<protein>
    <submittedName>
        <fullName evidence="11">Uncharacterized protein</fullName>
    </submittedName>
</protein>
<feature type="disulfide bond" evidence="10">
    <location>
        <begin position="71"/>
        <end position="89"/>
    </location>
</feature>
<keyword evidence="9" id="KW-0325">Glycoprotein</keyword>
<dbReference type="OrthoDB" id="6022531at2759"/>
<sequence>LINSLLFFTGAAESPVDELTTLCSQENIFRCENDRNQCVPSSVKCDGVANCDNGRDEAVDICGCLPTEFQCNMTTCINIVQRCDTRVDCDNGSDEMHCETYVCPPTTHIKCKNHFCVSRDAQCNFKDDCGDNSDEKTCTRKSCTATEFKCNNSQCVFMAYLCDGIADCVDGSDEDQAQCDKHFKCPLGFYIADDHVCDGWSDCPFIQADEINCSAECKSNQFRCPNSQCIGAGNVCDGVCDCLSCADEDNCESQRCTVKEKYFCHSREHPTRCIDRDRVCDTQNDCRDSSKGQDELSCIDTTHNCSHFDMTYKKKFFKCPEGRCIPEQKRCDYYMDCQNGEDEKNCNFTSCSPGQFQCDTRQCVPMSARCDIKHDCKDWSDELNCENFQCPPNTKKCKSGQCVAAEFWCDYTRDCPDGSDERGCEPRTCKENEFTCNSGQCINFSMLCYHDRSQARQGCADNSHLFNCSNHTCPAGQMKCHFPCPLNSEVCVCRGDEMNCEKKQLVTIPPQIEMEHYSKLRFRSNKLRLTNHTFDDQCYDKVTYLDLSNNSLTEIPVHIFDTMWQLTYLHLGDNNLTILKNGTFHRLSMLRQL</sequence>
<feature type="disulfide bond" evidence="10">
    <location>
        <begin position="390"/>
        <end position="402"/>
    </location>
</feature>
<reference evidence="11" key="1">
    <citation type="submission" date="2021-04" db="EMBL/GenBank/DDBJ databases">
        <authorList>
            <consortium name="Molecular Ecology Group"/>
        </authorList>
    </citation>
    <scope>NUCLEOTIDE SEQUENCE</scope>
</reference>
<feature type="disulfide bond" evidence="10">
    <location>
        <begin position="64"/>
        <end position="76"/>
    </location>
</feature>
<evidence type="ECO:0000256" key="4">
    <source>
        <dbReference type="ARBA" id="ARBA00022692"/>
    </source>
</evidence>
<dbReference type="InterPro" id="IPR023415">
    <property type="entry name" value="LDLR_class-A_CS"/>
</dbReference>
<keyword evidence="7" id="KW-0472">Membrane</keyword>
<evidence type="ECO:0000313" key="11">
    <source>
        <dbReference type="EMBL" id="CAG5119298.1"/>
    </source>
</evidence>
<dbReference type="GO" id="GO:0016192">
    <property type="term" value="P:vesicle-mediated transport"/>
    <property type="evidence" value="ECO:0007669"/>
    <property type="project" value="UniProtKB-ARBA"/>
</dbReference>
<comment type="subcellular location">
    <subcellularLocation>
        <location evidence="2">Endomembrane system</location>
    </subcellularLocation>
    <subcellularLocation>
        <location evidence="1">Membrane</location>
        <topology evidence="1">Single-pass membrane protein</topology>
    </subcellularLocation>
</comment>
<gene>
    <name evidence="11" type="ORF">CUNI_LOCUS4856</name>
</gene>
<feature type="disulfide bond" evidence="10">
    <location>
        <begin position="331"/>
        <end position="346"/>
    </location>
</feature>
<dbReference type="GO" id="GO:0005886">
    <property type="term" value="C:plasma membrane"/>
    <property type="evidence" value="ECO:0007669"/>
    <property type="project" value="TreeGrafter"/>
</dbReference>
<evidence type="ECO:0000256" key="9">
    <source>
        <dbReference type="ARBA" id="ARBA00023180"/>
    </source>
</evidence>
<dbReference type="AlphaFoldDB" id="A0A8S3YS87"/>
<feature type="disulfide bond" evidence="10">
    <location>
        <begin position="319"/>
        <end position="337"/>
    </location>
</feature>
<dbReference type="InterPro" id="IPR002172">
    <property type="entry name" value="LDrepeatLR_classA_rpt"/>
</dbReference>
<keyword evidence="4" id="KW-0812">Transmembrane</keyword>
<dbReference type="PRINTS" id="PR00261">
    <property type="entry name" value="LDLRECEPTOR"/>
</dbReference>
<feature type="disulfide bond" evidence="10">
    <location>
        <begin position="111"/>
        <end position="129"/>
    </location>
</feature>
<comment type="caution">
    <text evidence="10">Lacks conserved residue(s) required for the propagation of feature annotation.</text>
</comment>
<evidence type="ECO:0000256" key="3">
    <source>
        <dbReference type="ARBA" id="ARBA00022614"/>
    </source>
</evidence>
<evidence type="ECO:0000256" key="2">
    <source>
        <dbReference type="ARBA" id="ARBA00004308"/>
    </source>
</evidence>
<dbReference type="PANTHER" id="PTHR24270">
    <property type="entry name" value="LOW-DENSITY LIPOPROTEIN RECEPTOR-RELATED"/>
    <property type="match status" value="1"/>
</dbReference>
<accession>A0A8S3YS87</accession>
<dbReference type="InterPro" id="IPR001611">
    <property type="entry name" value="Leu-rich_rpt"/>
</dbReference>
<dbReference type="Proteomes" id="UP000678393">
    <property type="component" value="Unassembled WGS sequence"/>
</dbReference>
<dbReference type="PROSITE" id="PS51450">
    <property type="entry name" value="LRR"/>
    <property type="match status" value="1"/>
</dbReference>
<evidence type="ECO:0000313" key="12">
    <source>
        <dbReference type="Proteomes" id="UP000678393"/>
    </source>
</evidence>
<feature type="non-terminal residue" evidence="11">
    <location>
        <position position="593"/>
    </location>
</feature>
<dbReference type="Pfam" id="PF00057">
    <property type="entry name" value="Ldl_recept_a"/>
    <property type="match status" value="6"/>
</dbReference>
<feature type="disulfide bond" evidence="10">
    <location>
        <begin position="409"/>
        <end position="424"/>
    </location>
</feature>
<dbReference type="InterPro" id="IPR003591">
    <property type="entry name" value="Leu-rich_rpt_typical-subtyp"/>
</dbReference>
<keyword evidence="12" id="KW-1185">Reference proteome</keyword>
<evidence type="ECO:0000256" key="7">
    <source>
        <dbReference type="ARBA" id="ARBA00023136"/>
    </source>
</evidence>
<evidence type="ECO:0000256" key="10">
    <source>
        <dbReference type="PROSITE-ProRule" id="PRU00124"/>
    </source>
</evidence>
<keyword evidence="5" id="KW-0677">Repeat</keyword>
<evidence type="ECO:0000256" key="5">
    <source>
        <dbReference type="ARBA" id="ARBA00022737"/>
    </source>
</evidence>
<feature type="non-terminal residue" evidence="11">
    <location>
        <position position="1"/>
    </location>
</feature>
<feature type="disulfide bond" evidence="10">
    <location>
        <begin position="429"/>
        <end position="441"/>
    </location>
</feature>
<feature type="disulfide bond" evidence="10">
    <location>
        <begin position="370"/>
        <end position="385"/>
    </location>
</feature>
<dbReference type="FunFam" id="4.10.400.10:FF:000065">
    <property type="entry name" value="Transmembrane protease serine 7"/>
    <property type="match status" value="1"/>
</dbReference>
<proteinExistence type="predicted"/>
<keyword evidence="3" id="KW-0433">Leucine-rich repeat</keyword>
<feature type="disulfide bond" evidence="10">
    <location>
        <begin position="143"/>
        <end position="155"/>
    </location>
</feature>
<feature type="disulfide bond" evidence="10">
    <location>
        <begin position="217"/>
        <end position="229"/>
    </location>
</feature>
<feature type="disulfide bond" evidence="10">
    <location>
        <begin position="351"/>
        <end position="363"/>
    </location>
</feature>
<feature type="disulfide bond" evidence="10">
    <location>
        <begin position="83"/>
        <end position="98"/>
    </location>
</feature>
<organism evidence="11 12">
    <name type="scientific">Candidula unifasciata</name>
    <dbReference type="NCBI Taxonomy" id="100452"/>
    <lineage>
        <taxon>Eukaryota</taxon>
        <taxon>Metazoa</taxon>
        <taxon>Spiralia</taxon>
        <taxon>Lophotrochozoa</taxon>
        <taxon>Mollusca</taxon>
        <taxon>Gastropoda</taxon>
        <taxon>Heterobranchia</taxon>
        <taxon>Euthyneura</taxon>
        <taxon>Panpulmonata</taxon>
        <taxon>Eupulmonata</taxon>
        <taxon>Stylommatophora</taxon>
        <taxon>Helicina</taxon>
        <taxon>Helicoidea</taxon>
        <taxon>Geomitridae</taxon>
        <taxon>Candidula</taxon>
    </lineage>
</organism>
<dbReference type="InterPro" id="IPR032675">
    <property type="entry name" value="LRR_dom_sf"/>
</dbReference>
<feature type="disulfide bond" evidence="10">
    <location>
        <begin position="123"/>
        <end position="138"/>
    </location>
</feature>
<evidence type="ECO:0000256" key="1">
    <source>
        <dbReference type="ARBA" id="ARBA00004167"/>
    </source>
</evidence>
<keyword evidence="8 10" id="KW-1015">Disulfide bond</keyword>
<dbReference type="InterPro" id="IPR036055">
    <property type="entry name" value="LDL_receptor-like_sf"/>
</dbReference>
<evidence type="ECO:0000256" key="6">
    <source>
        <dbReference type="ARBA" id="ARBA00022989"/>
    </source>
</evidence>
<feature type="disulfide bond" evidence="10">
    <location>
        <begin position="224"/>
        <end position="242"/>
    </location>
</feature>
<dbReference type="PROSITE" id="PS50068">
    <property type="entry name" value="LDLRA_2"/>
    <property type="match status" value="10"/>
</dbReference>
<feature type="disulfide bond" evidence="10">
    <location>
        <begin position="358"/>
        <end position="376"/>
    </location>
</feature>
<dbReference type="SMART" id="SM00192">
    <property type="entry name" value="LDLa"/>
    <property type="match status" value="11"/>
</dbReference>
<dbReference type="SMART" id="SM00369">
    <property type="entry name" value="LRR_TYP"/>
    <property type="match status" value="2"/>
</dbReference>
<dbReference type="Gene3D" id="4.10.400.10">
    <property type="entry name" value="Low-density Lipoprotein Receptor"/>
    <property type="match status" value="9"/>
</dbReference>